<evidence type="ECO:0000256" key="4">
    <source>
        <dbReference type="ARBA" id="ARBA00022989"/>
    </source>
</evidence>
<dbReference type="AlphaFoldDB" id="A0A3P9N7Q5"/>
<dbReference type="GO" id="GO:0005886">
    <property type="term" value="C:plasma membrane"/>
    <property type="evidence" value="ECO:0007669"/>
    <property type="project" value="UniProtKB-SubCell"/>
</dbReference>
<dbReference type="PANTHER" id="PTHR24232">
    <property type="entry name" value="G-PROTEIN COUPLED RECEPTOR"/>
    <property type="match status" value="1"/>
</dbReference>
<evidence type="ECO:0000313" key="14">
    <source>
        <dbReference type="Ensembl" id="ENSPREP00000005616.1"/>
    </source>
</evidence>
<keyword evidence="15" id="KW-1185">Reference proteome</keyword>
<name>A0A3P9N7Q5_POERE</name>
<feature type="transmembrane region" description="Helical" evidence="12">
    <location>
        <begin position="178"/>
        <end position="199"/>
    </location>
</feature>
<evidence type="ECO:0000256" key="9">
    <source>
        <dbReference type="ARBA" id="ARBA00023180"/>
    </source>
</evidence>
<dbReference type="Bgee" id="ENSPREG00000003905">
    <property type="expression patterns" value="Expressed in caudal fin and 1 other cell type or tissue"/>
</dbReference>
<dbReference type="OMA" id="YCSAQTI"/>
<keyword evidence="7 11" id="KW-1015">Disulfide bond</keyword>
<dbReference type="STRING" id="8081.ENSPREP00000005616"/>
<dbReference type="PRINTS" id="PR00237">
    <property type="entry name" value="GPCRRHODOPSN"/>
</dbReference>
<reference evidence="14" key="2">
    <citation type="submission" date="2025-08" db="UniProtKB">
        <authorList>
            <consortium name="Ensembl"/>
        </authorList>
    </citation>
    <scope>IDENTIFICATION</scope>
    <source>
        <strain evidence="14">Guanapo</strain>
    </source>
</reference>
<dbReference type="PROSITE" id="PS50262">
    <property type="entry name" value="G_PROTEIN_RECEP_F1_2"/>
    <property type="match status" value="1"/>
</dbReference>
<dbReference type="GO" id="GO:0007596">
    <property type="term" value="P:blood coagulation"/>
    <property type="evidence" value="ECO:0007669"/>
    <property type="project" value="InterPro"/>
</dbReference>
<evidence type="ECO:0000256" key="6">
    <source>
        <dbReference type="ARBA" id="ARBA00023136"/>
    </source>
</evidence>
<keyword evidence="9" id="KW-0325">Glycoprotein</keyword>
<evidence type="ECO:0000256" key="10">
    <source>
        <dbReference type="ARBA" id="ARBA00023224"/>
    </source>
</evidence>
<dbReference type="InterPro" id="IPR003912">
    <property type="entry name" value="Protea_act_rcpt"/>
</dbReference>
<feature type="transmembrane region" description="Helical" evidence="12">
    <location>
        <begin position="233"/>
        <end position="255"/>
    </location>
</feature>
<dbReference type="InterPro" id="IPR017452">
    <property type="entry name" value="GPCR_Rhodpsn_7TM"/>
</dbReference>
<keyword evidence="10" id="KW-0807">Transducer</keyword>
<evidence type="ECO:0000259" key="13">
    <source>
        <dbReference type="PROSITE" id="PS50262"/>
    </source>
</evidence>
<dbReference type="GeneTree" id="ENSGT01050000244840"/>
<protein>
    <submittedName>
        <fullName evidence="14">Coagulation factor II thrombin receptor like 2</fullName>
    </submittedName>
</protein>
<keyword evidence="2" id="KW-1003">Cell membrane</keyword>
<evidence type="ECO:0000256" key="11">
    <source>
        <dbReference type="PIRSR" id="PIRSR603912-52"/>
    </source>
</evidence>
<evidence type="ECO:0000256" key="5">
    <source>
        <dbReference type="ARBA" id="ARBA00023040"/>
    </source>
</evidence>
<reference evidence="15" key="1">
    <citation type="submission" date="2013-11" db="EMBL/GenBank/DDBJ databases">
        <title>The genomic landscape of the Guanapo guppy.</title>
        <authorList>
            <person name="Kuenstner A."/>
            <person name="Dreyer C."/>
        </authorList>
    </citation>
    <scope>NUCLEOTIDE SEQUENCE</scope>
    <source>
        <strain evidence="15">Guanapo</strain>
    </source>
</reference>
<feature type="transmembrane region" description="Helical" evidence="12">
    <location>
        <begin position="69"/>
        <end position="86"/>
    </location>
</feature>
<keyword evidence="3 12" id="KW-0812">Transmembrane</keyword>
<dbReference type="InterPro" id="IPR000276">
    <property type="entry name" value="GPCR_Rhodpsn"/>
</dbReference>
<feature type="transmembrane region" description="Helical" evidence="12">
    <location>
        <begin position="137"/>
        <end position="158"/>
    </location>
</feature>
<dbReference type="GO" id="GO:0007200">
    <property type="term" value="P:phospholipase C-activating G protein-coupled receptor signaling pathway"/>
    <property type="evidence" value="ECO:0007669"/>
    <property type="project" value="TreeGrafter"/>
</dbReference>
<dbReference type="Gene3D" id="1.20.1070.10">
    <property type="entry name" value="Rhodopsin 7-helix transmembrane proteins"/>
    <property type="match status" value="1"/>
</dbReference>
<comment type="subcellular location">
    <subcellularLocation>
        <location evidence="1">Cell membrane</location>
        <topology evidence="1">Multi-pass membrane protein</topology>
    </subcellularLocation>
</comment>
<evidence type="ECO:0000256" key="1">
    <source>
        <dbReference type="ARBA" id="ARBA00004651"/>
    </source>
</evidence>
<evidence type="ECO:0000256" key="2">
    <source>
        <dbReference type="ARBA" id="ARBA00022475"/>
    </source>
</evidence>
<feature type="transmembrane region" description="Helical" evidence="12">
    <location>
        <begin position="267"/>
        <end position="288"/>
    </location>
</feature>
<keyword evidence="6 12" id="KW-0472">Membrane</keyword>
<evidence type="ECO:0000256" key="3">
    <source>
        <dbReference type="ARBA" id="ARBA00022692"/>
    </source>
</evidence>
<accession>A0A3P9N7Q5</accession>
<evidence type="ECO:0000313" key="15">
    <source>
        <dbReference type="Proteomes" id="UP000242638"/>
    </source>
</evidence>
<evidence type="ECO:0000256" key="7">
    <source>
        <dbReference type="ARBA" id="ARBA00023157"/>
    </source>
</evidence>
<dbReference type="Ensembl" id="ENSPRET00000005693.1">
    <property type="protein sequence ID" value="ENSPREP00000005616.1"/>
    <property type="gene ID" value="ENSPREG00000003905.1"/>
</dbReference>
<dbReference type="Pfam" id="PF00001">
    <property type="entry name" value="7tm_1"/>
    <property type="match status" value="1"/>
</dbReference>
<dbReference type="SUPFAM" id="SSF81321">
    <property type="entry name" value="Family A G protein-coupled receptor-like"/>
    <property type="match status" value="1"/>
</dbReference>
<evidence type="ECO:0000256" key="8">
    <source>
        <dbReference type="ARBA" id="ARBA00023170"/>
    </source>
</evidence>
<feature type="transmembrane region" description="Helical" evidence="12">
    <location>
        <begin position="6"/>
        <end position="25"/>
    </location>
</feature>
<dbReference type="GO" id="GO:0035025">
    <property type="term" value="P:positive regulation of Rho protein signal transduction"/>
    <property type="evidence" value="ECO:0007669"/>
    <property type="project" value="TreeGrafter"/>
</dbReference>
<dbReference type="GO" id="GO:0015057">
    <property type="term" value="F:thrombin-activated receptor activity"/>
    <property type="evidence" value="ECO:0007669"/>
    <property type="project" value="InterPro"/>
</dbReference>
<proteinExistence type="predicted"/>
<evidence type="ECO:0000256" key="12">
    <source>
        <dbReference type="SAM" id="Phobius"/>
    </source>
</evidence>
<sequence>MHFLQKYVSVGKLLGVGMMLCITLRQTAPPKSLKGFFDKSNDTIQQLDLFMVAYTTGAISTWIIPSSYILTILVGIPSNTYILAFLRVRLTSKTLSTVVLYLNLALSDLLLILSLALRVHYHLSGNNWIFGEISCRLITALFFGNVYCSAQTIACISLKRYLAVVKPFLYRRMAKTSLAVWMCVVVWLLYGAAIVPELLVKQSYHIRRLEITTCHDVLPLEEPSHSPLVLCKLILVFLGFLLPFMVCIYTHVAVIYHLEQSSCDWKLFTRVSTLVFIIFLVCFLPSGVLHAAHYIRLFSSGDDTLYGYYRLAVCLCCFHSCLDPFLSLSQDFLRRSHRHQCLVSLDCLIDGNHSSMYCSRSVFKIISLSCIDNLICH</sequence>
<organism evidence="14 15">
    <name type="scientific">Poecilia reticulata</name>
    <name type="common">Guppy</name>
    <name type="synonym">Acanthophacelus reticulatus</name>
    <dbReference type="NCBI Taxonomy" id="8081"/>
    <lineage>
        <taxon>Eukaryota</taxon>
        <taxon>Metazoa</taxon>
        <taxon>Chordata</taxon>
        <taxon>Craniata</taxon>
        <taxon>Vertebrata</taxon>
        <taxon>Euteleostomi</taxon>
        <taxon>Actinopterygii</taxon>
        <taxon>Neopterygii</taxon>
        <taxon>Teleostei</taxon>
        <taxon>Neoteleostei</taxon>
        <taxon>Acanthomorphata</taxon>
        <taxon>Ovalentaria</taxon>
        <taxon>Atherinomorphae</taxon>
        <taxon>Cyprinodontiformes</taxon>
        <taxon>Poeciliidae</taxon>
        <taxon>Poeciliinae</taxon>
        <taxon>Poecilia</taxon>
    </lineage>
</organism>
<keyword evidence="4 12" id="KW-1133">Transmembrane helix</keyword>
<dbReference type="Proteomes" id="UP000242638">
    <property type="component" value="Unassembled WGS sequence"/>
</dbReference>
<dbReference type="PANTHER" id="PTHR24232:SF0">
    <property type="entry name" value="PROTEINASE-ACTIVATED RECEPTOR 3"/>
    <property type="match status" value="1"/>
</dbReference>
<dbReference type="PRINTS" id="PR01428">
    <property type="entry name" value="PROTEASEAR"/>
</dbReference>
<feature type="domain" description="G-protein coupled receptors family 1 profile" evidence="13">
    <location>
        <begin position="78"/>
        <end position="327"/>
    </location>
</feature>
<feature type="disulfide bond" evidence="11">
    <location>
        <begin position="135"/>
        <end position="214"/>
    </location>
</feature>
<keyword evidence="8" id="KW-0675">Receptor</keyword>
<keyword evidence="5" id="KW-0297">G-protein coupled receptor</keyword>
<feature type="transmembrane region" description="Helical" evidence="12">
    <location>
        <begin position="98"/>
        <end position="117"/>
    </location>
</feature>
<reference evidence="14" key="3">
    <citation type="submission" date="2025-09" db="UniProtKB">
        <authorList>
            <consortium name="Ensembl"/>
        </authorList>
    </citation>
    <scope>IDENTIFICATION</scope>
    <source>
        <strain evidence="14">Guanapo</strain>
    </source>
</reference>